<evidence type="ECO:0000313" key="2">
    <source>
        <dbReference type="Proteomes" id="UP000824120"/>
    </source>
</evidence>
<protein>
    <submittedName>
        <fullName evidence="1">Uncharacterized protein</fullName>
    </submittedName>
</protein>
<dbReference type="PANTHER" id="PTHR11697:SF230">
    <property type="entry name" value="ZINC FINGER, MYM DOMAIN CONTAINING 1"/>
    <property type="match status" value="1"/>
</dbReference>
<accession>A0A9J5XCW7</accession>
<dbReference type="InterPro" id="IPR055298">
    <property type="entry name" value="AtLOH3-like"/>
</dbReference>
<sequence>MNEVSEFCIKYDILIPKFDEFYVICGRSRRRIVEYTILHHYRVEVFYKIIDWQRQELNNRFDVVTTDLLMGIDCLNPVDSLSNFEMEKILRLAELYPDDFDKYFIVDLRFQLENYIVDVRDHDKKFFSLKGLSNLSKILVDTKKHRAYPLVF</sequence>
<reference evidence="1 2" key="1">
    <citation type="submission" date="2020-09" db="EMBL/GenBank/DDBJ databases">
        <title>De no assembly of potato wild relative species, Solanum commersonii.</title>
        <authorList>
            <person name="Cho K."/>
        </authorList>
    </citation>
    <scope>NUCLEOTIDE SEQUENCE [LARGE SCALE GENOMIC DNA]</scope>
    <source>
        <strain evidence="1">LZ3.2</strain>
        <tissue evidence="1">Leaf</tissue>
    </source>
</reference>
<gene>
    <name evidence="1" type="ORF">H5410_046004</name>
</gene>
<keyword evidence="2" id="KW-1185">Reference proteome</keyword>
<name>A0A9J5XCW7_SOLCO</name>
<dbReference type="PANTHER" id="PTHR11697">
    <property type="entry name" value="GENERAL TRANSCRIPTION FACTOR 2-RELATED ZINC FINGER PROTEIN"/>
    <property type="match status" value="1"/>
</dbReference>
<comment type="caution">
    <text evidence="1">The sequence shown here is derived from an EMBL/GenBank/DDBJ whole genome shotgun (WGS) entry which is preliminary data.</text>
</comment>
<dbReference type="OrthoDB" id="6778351at2759"/>
<proteinExistence type="predicted"/>
<dbReference type="Proteomes" id="UP000824120">
    <property type="component" value="Chromosome 9"/>
</dbReference>
<dbReference type="EMBL" id="JACXVP010000009">
    <property type="protein sequence ID" value="KAG5585570.1"/>
    <property type="molecule type" value="Genomic_DNA"/>
</dbReference>
<dbReference type="AlphaFoldDB" id="A0A9J5XCW7"/>
<evidence type="ECO:0000313" key="1">
    <source>
        <dbReference type="EMBL" id="KAG5585570.1"/>
    </source>
</evidence>
<organism evidence="1 2">
    <name type="scientific">Solanum commersonii</name>
    <name type="common">Commerson's wild potato</name>
    <name type="synonym">Commerson's nightshade</name>
    <dbReference type="NCBI Taxonomy" id="4109"/>
    <lineage>
        <taxon>Eukaryota</taxon>
        <taxon>Viridiplantae</taxon>
        <taxon>Streptophyta</taxon>
        <taxon>Embryophyta</taxon>
        <taxon>Tracheophyta</taxon>
        <taxon>Spermatophyta</taxon>
        <taxon>Magnoliopsida</taxon>
        <taxon>eudicotyledons</taxon>
        <taxon>Gunneridae</taxon>
        <taxon>Pentapetalae</taxon>
        <taxon>asterids</taxon>
        <taxon>lamiids</taxon>
        <taxon>Solanales</taxon>
        <taxon>Solanaceae</taxon>
        <taxon>Solanoideae</taxon>
        <taxon>Solaneae</taxon>
        <taxon>Solanum</taxon>
    </lineage>
</organism>